<feature type="compositionally biased region" description="Basic residues" evidence="1">
    <location>
        <begin position="87"/>
        <end position="101"/>
    </location>
</feature>
<evidence type="ECO:0000256" key="1">
    <source>
        <dbReference type="SAM" id="MobiDB-lite"/>
    </source>
</evidence>
<dbReference type="EMBL" id="JARKIE010000137">
    <property type="protein sequence ID" value="KAJ7677538.1"/>
    <property type="molecule type" value="Genomic_DNA"/>
</dbReference>
<feature type="region of interest" description="Disordered" evidence="1">
    <location>
        <begin position="1"/>
        <end position="59"/>
    </location>
</feature>
<comment type="caution">
    <text evidence="2">The sequence shown here is derived from an EMBL/GenBank/DDBJ whole genome shotgun (WGS) entry which is preliminary data.</text>
</comment>
<evidence type="ECO:0000313" key="3">
    <source>
        <dbReference type="Proteomes" id="UP001221757"/>
    </source>
</evidence>
<sequence length="223" mass="24203">MWLEQTVKIPTTSGHRTDGTRHRRRSAVHGGNVDRRRNRRWRSVQASVTKGEVHVSSAHARARPYVRHLPALLTAQPDATPAEQKANARRRHRTGARRRRQNPSPGAGEGGRMSEEEGVRGGCPARVWCGGAALPRLVHASRARWTEVGSGRNKCGGGEATGSDDGGSTERLEVRGPGNRRGMSTLAPLQREGFQGMGPHIASAGELTANSGDAQALREVRRR</sequence>
<evidence type="ECO:0000313" key="2">
    <source>
        <dbReference type="EMBL" id="KAJ7677538.1"/>
    </source>
</evidence>
<feature type="region of interest" description="Disordered" evidence="1">
    <location>
        <begin position="73"/>
        <end position="120"/>
    </location>
</feature>
<gene>
    <name evidence="2" type="ORF">B0H17DRAFT_1079036</name>
</gene>
<name>A0AAD7GCW5_MYCRO</name>
<dbReference type="Proteomes" id="UP001221757">
    <property type="component" value="Unassembled WGS sequence"/>
</dbReference>
<keyword evidence="3" id="KW-1185">Reference proteome</keyword>
<accession>A0AAD7GCW5</accession>
<dbReference type="AlphaFoldDB" id="A0AAD7GCW5"/>
<organism evidence="2 3">
    <name type="scientific">Mycena rosella</name>
    <name type="common">Pink bonnet</name>
    <name type="synonym">Agaricus rosellus</name>
    <dbReference type="NCBI Taxonomy" id="1033263"/>
    <lineage>
        <taxon>Eukaryota</taxon>
        <taxon>Fungi</taxon>
        <taxon>Dikarya</taxon>
        <taxon>Basidiomycota</taxon>
        <taxon>Agaricomycotina</taxon>
        <taxon>Agaricomycetes</taxon>
        <taxon>Agaricomycetidae</taxon>
        <taxon>Agaricales</taxon>
        <taxon>Marasmiineae</taxon>
        <taxon>Mycenaceae</taxon>
        <taxon>Mycena</taxon>
    </lineage>
</organism>
<feature type="region of interest" description="Disordered" evidence="1">
    <location>
        <begin position="147"/>
        <end position="223"/>
    </location>
</feature>
<protein>
    <submittedName>
        <fullName evidence="2">Uncharacterized protein</fullName>
    </submittedName>
</protein>
<reference evidence="2" key="1">
    <citation type="submission" date="2023-03" db="EMBL/GenBank/DDBJ databases">
        <title>Massive genome expansion in bonnet fungi (Mycena s.s.) driven by repeated elements and novel gene families across ecological guilds.</title>
        <authorList>
            <consortium name="Lawrence Berkeley National Laboratory"/>
            <person name="Harder C.B."/>
            <person name="Miyauchi S."/>
            <person name="Viragh M."/>
            <person name="Kuo A."/>
            <person name="Thoen E."/>
            <person name="Andreopoulos B."/>
            <person name="Lu D."/>
            <person name="Skrede I."/>
            <person name="Drula E."/>
            <person name="Henrissat B."/>
            <person name="Morin E."/>
            <person name="Kohler A."/>
            <person name="Barry K."/>
            <person name="LaButti K."/>
            <person name="Morin E."/>
            <person name="Salamov A."/>
            <person name="Lipzen A."/>
            <person name="Mereny Z."/>
            <person name="Hegedus B."/>
            <person name="Baldrian P."/>
            <person name="Stursova M."/>
            <person name="Weitz H."/>
            <person name="Taylor A."/>
            <person name="Grigoriev I.V."/>
            <person name="Nagy L.G."/>
            <person name="Martin F."/>
            <person name="Kauserud H."/>
        </authorList>
    </citation>
    <scope>NUCLEOTIDE SEQUENCE</scope>
    <source>
        <strain evidence="2">CBHHK067</strain>
    </source>
</reference>
<proteinExistence type="predicted"/>